<proteinExistence type="predicted"/>
<dbReference type="InterPro" id="IPR004891">
    <property type="entry name" value="Mercury-R_MerC"/>
</dbReference>
<dbReference type="AlphaFoldDB" id="A0A1E5TAA6"/>
<evidence type="ECO:0008006" key="4">
    <source>
        <dbReference type="Google" id="ProtNLM"/>
    </source>
</evidence>
<organism evidence="2 3">
    <name type="scientific">Flavivirga aquatica</name>
    <dbReference type="NCBI Taxonomy" id="1849968"/>
    <lineage>
        <taxon>Bacteria</taxon>
        <taxon>Pseudomonadati</taxon>
        <taxon>Bacteroidota</taxon>
        <taxon>Flavobacteriia</taxon>
        <taxon>Flavobacteriales</taxon>
        <taxon>Flavobacteriaceae</taxon>
        <taxon>Flavivirga</taxon>
    </lineage>
</organism>
<dbReference type="EMBL" id="MDJD01000034">
    <property type="protein sequence ID" value="OEK08325.1"/>
    <property type="molecule type" value="Genomic_DNA"/>
</dbReference>
<evidence type="ECO:0000313" key="3">
    <source>
        <dbReference type="Proteomes" id="UP000095713"/>
    </source>
</evidence>
<feature type="transmembrane region" description="Helical" evidence="1">
    <location>
        <begin position="45"/>
        <end position="66"/>
    </location>
</feature>
<keyword evidence="3" id="KW-1185">Reference proteome</keyword>
<evidence type="ECO:0000313" key="2">
    <source>
        <dbReference type="EMBL" id="OEK08325.1"/>
    </source>
</evidence>
<dbReference type="Pfam" id="PF03203">
    <property type="entry name" value="MerC"/>
    <property type="match status" value="1"/>
</dbReference>
<keyword evidence="1" id="KW-0812">Transmembrane</keyword>
<dbReference type="STRING" id="1849968.A8C32_02415"/>
<keyword evidence="1" id="KW-1133">Transmembrane helix</keyword>
<feature type="transmembrane region" description="Helical" evidence="1">
    <location>
        <begin position="12"/>
        <end position="33"/>
    </location>
</feature>
<keyword evidence="1" id="KW-0472">Membrane</keyword>
<dbReference type="Proteomes" id="UP000095713">
    <property type="component" value="Unassembled WGS sequence"/>
</dbReference>
<name>A0A1E5TAA6_9FLAO</name>
<gene>
    <name evidence="2" type="ORF">A8C32_02415</name>
</gene>
<reference evidence="2 3" key="1">
    <citation type="submission" date="2016-05" db="EMBL/GenBank/DDBJ databases">
        <title>Draft Genome Sequence of Algibacter sp. Strain SK-16 Isolated from the Surface Water of Aburatsubo Inlet.</title>
        <authorList>
            <person name="Wong S.-K."/>
            <person name="Yoshizawa S."/>
            <person name="Nakajima Y."/>
            <person name="Ogura Y."/>
            <person name="Tetsuya H."/>
            <person name="Hamasaki K."/>
        </authorList>
    </citation>
    <scope>NUCLEOTIDE SEQUENCE [LARGE SCALE GENOMIC DNA]</scope>
    <source>
        <strain evidence="2 3">SK-16</strain>
    </source>
</reference>
<sequence length="136" mass="15698">MALFITKSDSIGVLSSGLCLLHCLATPFLFVSQTHISQCFETKPIWWSSIDFIFIIVSAVAIYRTVKTTTRQWIKIALWINWFIVLVLIINEKMGWLHLSESFIYFPAGGLIFFHIYNSKYCQCKNGECCVNKVFE</sequence>
<dbReference type="OrthoDB" id="1274419at2"/>
<dbReference type="RefSeq" id="WP_069829834.1">
    <property type="nucleotide sequence ID" value="NZ_MDJD01000034.1"/>
</dbReference>
<evidence type="ECO:0000256" key="1">
    <source>
        <dbReference type="SAM" id="Phobius"/>
    </source>
</evidence>
<dbReference type="GO" id="GO:0016020">
    <property type="term" value="C:membrane"/>
    <property type="evidence" value="ECO:0007669"/>
    <property type="project" value="InterPro"/>
</dbReference>
<comment type="caution">
    <text evidence="2">The sequence shown here is derived from an EMBL/GenBank/DDBJ whole genome shotgun (WGS) entry which is preliminary data.</text>
</comment>
<feature type="transmembrane region" description="Helical" evidence="1">
    <location>
        <begin position="96"/>
        <end position="117"/>
    </location>
</feature>
<feature type="transmembrane region" description="Helical" evidence="1">
    <location>
        <begin position="73"/>
        <end position="90"/>
    </location>
</feature>
<accession>A0A1E5TAA6</accession>
<protein>
    <recommendedName>
        <fullName evidence="4">MerC mercury resistance protein</fullName>
    </recommendedName>
</protein>
<dbReference type="GO" id="GO:0015097">
    <property type="term" value="F:mercury ion transmembrane transporter activity"/>
    <property type="evidence" value="ECO:0007669"/>
    <property type="project" value="InterPro"/>
</dbReference>